<protein>
    <submittedName>
        <fullName evidence="2">GlgB2</fullName>
    </submittedName>
</protein>
<comment type="caution">
    <text evidence="2">The sequence shown here is derived from an EMBL/GenBank/DDBJ whole genome shotgun (WGS) entry which is preliminary data.</text>
</comment>
<keyword evidence="3" id="KW-1185">Reference proteome</keyword>
<name>A0AAW2ZNS2_9EUKA</name>
<feature type="region of interest" description="Disordered" evidence="1">
    <location>
        <begin position="1"/>
        <end position="29"/>
    </location>
</feature>
<organism evidence="2 3">
    <name type="scientific">Acrasis kona</name>
    <dbReference type="NCBI Taxonomy" id="1008807"/>
    <lineage>
        <taxon>Eukaryota</taxon>
        <taxon>Discoba</taxon>
        <taxon>Heterolobosea</taxon>
        <taxon>Tetramitia</taxon>
        <taxon>Eutetramitia</taxon>
        <taxon>Acrasidae</taxon>
        <taxon>Acrasis</taxon>
    </lineage>
</organism>
<evidence type="ECO:0000313" key="3">
    <source>
        <dbReference type="Proteomes" id="UP001431209"/>
    </source>
</evidence>
<reference evidence="2 3" key="1">
    <citation type="submission" date="2024-03" db="EMBL/GenBank/DDBJ databases">
        <title>The Acrasis kona genome and developmental transcriptomes reveal deep origins of eukaryotic multicellular pathways.</title>
        <authorList>
            <person name="Sheikh S."/>
            <person name="Fu C.-J."/>
            <person name="Brown M.W."/>
            <person name="Baldauf S.L."/>
        </authorList>
    </citation>
    <scope>NUCLEOTIDE SEQUENCE [LARGE SCALE GENOMIC DNA]</scope>
    <source>
        <strain evidence="2 3">ATCC MYA-3509</strain>
    </source>
</reference>
<proteinExistence type="predicted"/>
<evidence type="ECO:0000256" key="1">
    <source>
        <dbReference type="SAM" id="MobiDB-lite"/>
    </source>
</evidence>
<gene>
    <name evidence="2" type="ORF">AKO1_004002</name>
</gene>
<evidence type="ECO:0000313" key="2">
    <source>
        <dbReference type="EMBL" id="KAL0491501.1"/>
    </source>
</evidence>
<feature type="compositionally biased region" description="Polar residues" evidence="1">
    <location>
        <begin position="7"/>
        <end position="26"/>
    </location>
</feature>
<dbReference type="EMBL" id="JAOPGA020001810">
    <property type="protein sequence ID" value="KAL0491501.1"/>
    <property type="molecule type" value="Genomic_DNA"/>
</dbReference>
<dbReference type="Proteomes" id="UP001431209">
    <property type="component" value="Unassembled WGS sequence"/>
</dbReference>
<sequence>MVHHTTLPKTQEPIVQSQKVAPTTKQIKTKVSKKDTSSRFMKPLLFGDIIYYEVGVSSWNQPEAEYMYNT</sequence>
<dbReference type="AlphaFoldDB" id="A0AAW2ZNS2"/>
<accession>A0AAW2ZNS2</accession>